<gene>
    <name evidence="1" type="ORF">B7R21_18055</name>
</gene>
<comment type="caution">
    <text evidence="1">The sequence shown here is derived from an EMBL/GenBank/DDBJ whole genome shotgun (WGS) entry which is preliminary data.</text>
</comment>
<accession>A0A3E0VBF6</accession>
<evidence type="ECO:0000313" key="2">
    <source>
        <dbReference type="Proteomes" id="UP000256709"/>
    </source>
</evidence>
<evidence type="ECO:0000313" key="1">
    <source>
        <dbReference type="EMBL" id="RFA06863.1"/>
    </source>
</evidence>
<sequence length="61" mass="6840">MPQRSRLSSGEVAKVGIDDDVKPGASSTECLKYLQQSFAVGKWFEDRENDLRTAEMIGDLY</sequence>
<name>A0A3E0VBF6_9MICO</name>
<protein>
    <submittedName>
        <fullName evidence="1">Uncharacterized protein</fullName>
    </submittedName>
</protein>
<dbReference type="Proteomes" id="UP000256709">
    <property type="component" value="Unassembled WGS sequence"/>
</dbReference>
<dbReference type="AlphaFoldDB" id="A0A3E0VBF6"/>
<dbReference type="EMBL" id="NBXA01000043">
    <property type="protein sequence ID" value="RFA06863.1"/>
    <property type="molecule type" value="Genomic_DNA"/>
</dbReference>
<reference evidence="1 2" key="1">
    <citation type="submission" date="2017-04" db="EMBL/GenBank/DDBJ databases">
        <title>Comparative genome analysis of Subtercola boreus.</title>
        <authorList>
            <person name="Cho Y.-J."/>
            <person name="Cho A."/>
            <person name="Kim O.-S."/>
            <person name="Lee J.-I."/>
        </authorList>
    </citation>
    <scope>NUCLEOTIDE SEQUENCE [LARGE SCALE GENOMIC DNA]</scope>
    <source>
        <strain evidence="1 2">P27444</strain>
    </source>
</reference>
<proteinExistence type="predicted"/>
<organism evidence="1 2">
    <name type="scientific">Subtercola boreus</name>
    <dbReference type="NCBI Taxonomy" id="120213"/>
    <lineage>
        <taxon>Bacteria</taxon>
        <taxon>Bacillati</taxon>
        <taxon>Actinomycetota</taxon>
        <taxon>Actinomycetes</taxon>
        <taxon>Micrococcales</taxon>
        <taxon>Microbacteriaceae</taxon>
        <taxon>Subtercola</taxon>
    </lineage>
</organism>